<evidence type="ECO:0000313" key="2">
    <source>
        <dbReference type="EMBL" id="SEQ41606.1"/>
    </source>
</evidence>
<dbReference type="STRING" id="355243.SAMN03080615_01450"/>
<proteinExistence type="predicted"/>
<accession>A0A1H9FUR8</accession>
<dbReference type="SUPFAM" id="SSF56762">
    <property type="entry name" value="HydB/Nqo4-like"/>
    <property type="match status" value="1"/>
</dbReference>
<dbReference type="OrthoDB" id="9157196at2"/>
<name>A0A1H9FUR8_9GAMM</name>
<reference evidence="3" key="1">
    <citation type="submission" date="2016-10" db="EMBL/GenBank/DDBJ databases">
        <authorList>
            <person name="Varghese N."/>
            <person name="Submissions S."/>
        </authorList>
    </citation>
    <scope>NUCLEOTIDE SEQUENCE [LARGE SCALE GENOMIC DNA]</scope>
    <source>
        <strain evidence="3">DSM 18887</strain>
    </source>
</reference>
<feature type="binding site" evidence="1">
    <location>
        <position position="344"/>
    </location>
    <ligand>
        <name>Mg(2+)</name>
        <dbReference type="ChEBI" id="CHEBI:18420"/>
    </ligand>
</feature>
<dbReference type="Gene3D" id="1.10.645.10">
    <property type="entry name" value="Cytochrome-c3 Hydrogenase, chain B"/>
    <property type="match status" value="1"/>
</dbReference>
<keyword evidence="1" id="KW-0479">Metal-binding</keyword>
<dbReference type="PANTHER" id="PTHR42958:SF4">
    <property type="entry name" value="HYDROGENASE EXPRESSION_FORMATION PROTEIN HUPK"/>
    <property type="match status" value="1"/>
</dbReference>
<dbReference type="InterPro" id="IPR001501">
    <property type="entry name" value="Ni-dep_hyd_lsu"/>
</dbReference>
<dbReference type="GO" id="GO:0016151">
    <property type="term" value="F:nickel cation binding"/>
    <property type="evidence" value="ECO:0007669"/>
    <property type="project" value="InterPro"/>
</dbReference>
<dbReference type="InterPro" id="IPR029014">
    <property type="entry name" value="NiFe-Hase_large"/>
</dbReference>
<dbReference type="RefSeq" id="WP_091355947.1">
    <property type="nucleotide sequence ID" value="NZ_AP025284.1"/>
</dbReference>
<dbReference type="InterPro" id="IPR050867">
    <property type="entry name" value="NiFe/NiFeSe_hydrgnase_LSU"/>
</dbReference>
<keyword evidence="1" id="KW-0533">Nickel</keyword>
<evidence type="ECO:0000313" key="3">
    <source>
        <dbReference type="Proteomes" id="UP000198749"/>
    </source>
</evidence>
<evidence type="ECO:0000256" key="1">
    <source>
        <dbReference type="PIRSR" id="PIRSR601501-1"/>
    </source>
</evidence>
<feature type="binding site" evidence="1">
    <location>
        <position position="387"/>
    </location>
    <ligand>
        <name>Ni(2+)</name>
        <dbReference type="ChEBI" id="CHEBI:49786"/>
    </ligand>
</feature>
<gene>
    <name evidence="2" type="ORF">SAMN03080615_01450</name>
</gene>
<keyword evidence="3" id="KW-1185">Reference proteome</keyword>
<dbReference type="Pfam" id="PF00374">
    <property type="entry name" value="NiFeSe_Hases"/>
    <property type="match status" value="1"/>
</dbReference>
<comment type="cofactor">
    <cofactor evidence="1">
        <name>Ni(2+)</name>
        <dbReference type="ChEBI" id="CHEBI:49786"/>
    </cofactor>
</comment>
<protein>
    <submittedName>
        <fullName evidence="2">Nickel-dependent hydrogenase</fullName>
    </submittedName>
</protein>
<dbReference type="PANTHER" id="PTHR42958">
    <property type="entry name" value="HYDROGENASE-2 LARGE CHAIN"/>
    <property type="match status" value="1"/>
</dbReference>
<keyword evidence="1" id="KW-0460">Magnesium</keyword>
<dbReference type="EMBL" id="FOGB01000003">
    <property type="protein sequence ID" value="SEQ41606.1"/>
    <property type="molecule type" value="Genomic_DNA"/>
</dbReference>
<organism evidence="2 3">
    <name type="scientific">Amphritea atlantica</name>
    <dbReference type="NCBI Taxonomy" id="355243"/>
    <lineage>
        <taxon>Bacteria</taxon>
        <taxon>Pseudomonadati</taxon>
        <taxon>Pseudomonadota</taxon>
        <taxon>Gammaproteobacteria</taxon>
        <taxon>Oceanospirillales</taxon>
        <taxon>Oceanospirillaceae</taxon>
        <taxon>Amphritea</taxon>
    </lineage>
</organism>
<dbReference type="AlphaFoldDB" id="A0A1H9FUR8"/>
<sequence>MADVAGQITALLDWREGRIAALQLTSSRPAQMGRLFEGRTVIEVSRMIPLLFTACSVAQRLAFLQAVEQSRGAVVAREISRGRQLLLQVENCRELLFRLLKDWITTDSTKMAILQQIQGLLTRLLRRWNYLLQPQRNKDRLNSDQNRELTALLGPERQQIAGQLNEMLTPLLGIPAERVHGWLDKISPEHQFSAPLLDPVMQLHRDFSGVTLGADLQPLPDLQQRQQQQILKTASSEVQQRLFCATPRWQGECCETGSYSTYRGELQHFKQRGWHELSCRYAAMLLQLSQIPGAISADCSAGVTESAERTAEDIGVGLGIVATSRGQLLHRVEMMGERVLSYHILAPTEWNLHPRGLVATKLQGVRTETDSQALSLGRTMLLLADPCVAFDITLNQWESV</sequence>
<dbReference type="Proteomes" id="UP000198749">
    <property type="component" value="Unassembled WGS sequence"/>
</dbReference>